<feature type="compositionally biased region" description="Low complexity" evidence="2">
    <location>
        <begin position="235"/>
        <end position="249"/>
    </location>
</feature>
<evidence type="ECO:0000313" key="4">
    <source>
        <dbReference type="EMBL" id="PMD20533.1"/>
    </source>
</evidence>
<dbReference type="STRING" id="1745343.A0A2J6Q2M6"/>
<evidence type="ECO:0000256" key="2">
    <source>
        <dbReference type="SAM" id="MobiDB-lite"/>
    </source>
</evidence>
<accession>A0A2J6Q2M6</accession>
<feature type="coiled-coil region" evidence="1">
    <location>
        <begin position="84"/>
        <end position="111"/>
    </location>
</feature>
<evidence type="ECO:0000256" key="3">
    <source>
        <dbReference type="SAM" id="SignalP"/>
    </source>
</evidence>
<evidence type="ECO:0000313" key="5">
    <source>
        <dbReference type="Proteomes" id="UP000235672"/>
    </source>
</evidence>
<feature type="chain" id="PRO_5014354782" description="Fungal N-terminal domain-containing protein" evidence="3">
    <location>
        <begin position="21"/>
        <end position="351"/>
    </location>
</feature>
<feature type="compositionally biased region" description="Polar residues" evidence="2">
    <location>
        <begin position="253"/>
        <end position="267"/>
    </location>
</feature>
<name>A0A2J6Q2M6_9HELO</name>
<dbReference type="OrthoDB" id="341259at2759"/>
<organism evidence="4 5">
    <name type="scientific">Hyaloscypha hepaticicola</name>
    <dbReference type="NCBI Taxonomy" id="2082293"/>
    <lineage>
        <taxon>Eukaryota</taxon>
        <taxon>Fungi</taxon>
        <taxon>Dikarya</taxon>
        <taxon>Ascomycota</taxon>
        <taxon>Pezizomycotina</taxon>
        <taxon>Leotiomycetes</taxon>
        <taxon>Helotiales</taxon>
        <taxon>Hyaloscyphaceae</taxon>
        <taxon>Hyaloscypha</taxon>
    </lineage>
</organism>
<feature type="signal peptide" evidence="3">
    <location>
        <begin position="1"/>
        <end position="20"/>
    </location>
</feature>
<evidence type="ECO:0008006" key="6">
    <source>
        <dbReference type="Google" id="ProtNLM"/>
    </source>
</evidence>
<dbReference type="EMBL" id="KZ613484">
    <property type="protein sequence ID" value="PMD20533.1"/>
    <property type="molecule type" value="Genomic_DNA"/>
</dbReference>
<dbReference type="Proteomes" id="UP000235672">
    <property type="component" value="Unassembled WGS sequence"/>
</dbReference>
<feature type="coiled-coil region" evidence="1">
    <location>
        <begin position="31"/>
        <end position="58"/>
    </location>
</feature>
<sequence>MDIISSASAVVGLVFSFATAAKTCNAVRGRYKAAALTLDSMRQELEMLQAALQQLANLMMHDASALTSQWDTDQSLSGTFARSMKGFERTIKGIQAELDRLKSEKEVLGRLDKAKVVWNEDGMREHLSRLRSQAAALQLLLQVLQTGAVSEVKKHVRNLEAALAHAAVASTSDNSDMNGNSILTPPIFANDQEDLLDLAWSEKNSENGSPAQVLQSAYLDLLREEFTADLEDTLETSSSSSNYSTSSETETSDPFQDSTNQPASQPSNEKEQVECEVEPEPPQAAPMLSKTTTVRAFTLVQAVIRGDLEEVTDLLDNGCDIETVEPENERNGLIPMHSASSLFRCSCREVR</sequence>
<feature type="region of interest" description="Disordered" evidence="2">
    <location>
        <begin position="232"/>
        <end position="285"/>
    </location>
</feature>
<proteinExistence type="predicted"/>
<keyword evidence="5" id="KW-1185">Reference proteome</keyword>
<reference evidence="4 5" key="1">
    <citation type="submission" date="2016-05" db="EMBL/GenBank/DDBJ databases">
        <title>A degradative enzymes factory behind the ericoid mycorrhizal symbiosis.</title>
        <authorList>
            <consortium name="DOE Joint Genome Institute"/>
            <person name="Martino E."/>
            <person name="Morin E."/>
            <person name="Grelet G."/>
            <person name="Kuo A."/>
            <person name="Kohler A."/>
            <person name="Daghino S."/>
            <person name="Barry K."/>
            <person name="Choi C."/>
            <person name="Cichocki N."/>
            <person name="Clum A."/>
            <person name="Copeland A."/>
            <person name="Hainaut M."/>
            <person name="Haridas S."/>
            <person name="Labutti K."/>
            <person name="Lindquist E."/>
            <person name="Lipzen A."/>
            <person name="Khouja H.-R."/>
            <person name="Murat C."/>
            <person name="Ohm R."/>
            <person name="Olson A."/>
            <person name="Spatafora J."/>
            <person name="Veneault-Fourrey C."/>
            <person name="Henrissat B."/>
            <person name="Grigoriev I."/>
            <person name="Martin F."/>
            <person name="Perotto S."/>
        </authorList>
    </citation>
    <scope>NUCLEOTIDE SEQUENCE [LARGE SCALE GENOMIC DNA]</scope>
    <source>
        <strain evidence="4 5">UAMH 7357</strain>
    </source>
</reference>
<protein>
    <recommendedName>
        <fullName evidence="6">Fungal N-terminal domain-containing protein</fullName>
    </recommendedName>
</protein>
<gene>
    <name evidence="4" type="ORF">NA56DRAFT_167970</name>
</gene>
<dbReference type="AlphaFoldDB" id="A0A2J6Q2M6"/>
<keyword evidence="1" id="KW-0175">Coiled coil</keyword>
<evidence type="ECO:0000256" key="1">
    <source>
        <dbReference type="SAM" id="Coils"/>
    </source>
</evidence>
<keyword evidence="3" id="KW-0732">Signal</keyword>